<feature type="compositionally biased region" description="Basic and acidic residues" evidence="1">
    <location>
        <begin position="1"/>
        <end position="18"/>
    </location>
</feature>
<dbReference type="EMBL" id="KB468124">
    <property type="protein sequence ID" value="PCH41883.1"/>
    <property type="molecule type" value="Genomic_DNA"/>
</dbReference>
<name>A0A2H3JPP1_WOLCO</name>
<dbReference type="AlphaFoldDB" id="A0A2H3JPP1"/>
<accession>A0A2H3JPP1</accession>
<proteinExistence type="predicted"/>
<gene>
    <name evidence="2" type="ORF">WOLCODRAFT_151921</name>
</gene>
<feature type="compositionally biased region" description="Basic residues" evidence="1">
    <location>
        <begin position="91"/>
        <end position="101"/>
    </location>
</feature>
<keyword evidence="3" id="KW-1185">Reference proteome</keyword>
<sequence length="182" mass="20390">MEARADGLAEGERADREASSAAPHPSRGAISATHACEPARRRTSRHLASRICNLQVLMAAEQLAARRPRRSRRCPAPHVRGPGAYGDGRGRGRRARLAPTRHTREREPIYVRRGRYAGRVRGQRDTRMSAQAPRTTAPYRRRAFVAAMTDGLLTQQRPMEEWADEHAIGTSWLHSTNRTPTL</sequence>
<organism evidence="2 3">
    <name type="scientific">Wolfiporia cocos (strain MD-104)</name>
    <name type="common">Brown rot fungus</name>
    <dbReference type="NCBI Taxonomy" id="742152"/>
    <lineage>
        <taxon>Eukaryota</taxon>
        <taxon>Fungi</taxon>
        <taxon>Dikarya</taxon>
        <taxon>Basidiomycota</taxon>
        <taxon>Agaricomycotina</taxon>
        <taxon>Agaricomycetes</taxon>
        <taxon>Polyporales</taxon>
        <taxon>Phaeolaceae</taxon>
        <taxon>Wolfiporia</taxon>
    </lineage>
</organism>
<reference evidence="2 3" key="1">
    <citation type="journal article" date="2012" name="Science">
        <title>The Paleozoic origin of enzymatic lignin decomposition reconstructed from 31 fungal genomes.</title>
        <authorList>
            <person name="Floudas D."/>
            <person name="Binder M."/>
            <person name="Riley R."/>
            <person name="Barry K."/>
            <person name="Blanchette R.A."/>
            <person name="Henrissat B."/>
            <person name="Martinez A.T."/>
            <person name="Otillar R."/>
            <person name="Spatafora J.W."/>
            <person name="Yadav J.S."/>
            <person name="Aerts A."/>
            <person name="Benoit I."/>
            <person name="Boyd A."/>
            <person name="Carlson A."/>
            <person name="Copeland A."/>
            <person name="Coutinho P.M."/>
            <person name="de Vries R.P."/>
            <person name="Ferreira P."/>
            <person name="Findley K."/>
            <person name="Foster B."/>
            <person name="Gaskell J."/>
            <person name="Glotzer D."/>
            <person name="Gorecki P."/>
            <person name="Heitman J."/>
            <person name="Hesse C."/>
            <person name="Hori C."/>
            <person name="Igarashi K."/>
            <person name="Jurgens J.A."/>
            <person name="Kallen N."/>
            <person name="Kersten P."/>
            <person name="Kohler A."/>
            <person name="Kuees U."/>
            <person name="Kumar T.K.A."/>
            <person name="Kuo A."/>
            <person name="LaButti K."/>
            <person name="Larrondo L.F."/>
            <person name="Lindquist E."/>
            <person name="Ling A."/>
            <person name="Lombard V."/>
            <person name="Lucas S."/>
            <person name="Lundell T."/>
            <person name="Martin R."/>
            <person name="McLaughlin D.J."/>
            <person name="Morgenstern I."/>
            <person name="Morin E."/>
            <person name="Murat C."/>
            <person name="Nagy L.G."/>
            <person name="Nolan M."/>
            <person name="Ohm R.A."/>
            <person name="Patyshakuliyeva A."/>
            <person name="Rokas A."/>
            <person name="Ruiz-Duenas F.J."/>
            <person name="Sabat G."/>
            <person name="Salamov A."/>
            <person name="Samejima M."/>
            <person name="Schmutz J."/>
            <person name="Slot J.C."/>
            <person name="St John F."/>
            <person name="Stenlid J."/>
            <person name="Sun H."/>
            <person name="Sun S."/>
            <person name="Syed K."/>
            <person name="Tsang A."/>
            <person name="Wiebenga A."/>
            <person name="Young D."/>
            <person name="Pisabarro A."/>
            <person name="Eastwood D.C."/>
            <person name="Martin F."/>
            <person name="Cullen D."/>
            <person name="Grigoriev I.V."/>
            <person name="Hibbett D.S."/>
        </authorList>
    </citation>
    <scope>NUCLEOTIDE SEQUENCE [LARGE SCALE GENOMIC DNA]</scope>
    <source>
        <strain evidence="2 3">MD-104</strain>
    </source>
</reference>
<evidence type="ECO:0000313" key="2">
    <source>
        <dbReference type="EMBL" id="PCH41883.1"/>
    </source>
</evidence>
<protein>
    <submittedName>
        <fullName evidence="2">Uncharacterized protein</fullName>
    </submittedName>
</protein>
<feature type="region of interest" description="Disordered" evidence="1">
    <location>
        <begin position="1"/>
        <end position="42"/>
    </location>
</feature>
<evidence type="ECO:0000256" key="1">
    <source>
        <dbReference type="SAM" id="MobiDB-lite"/>
    </source>
</evidence>
<feature type="region of interest" description="Disordered" evidence="1">
    <location>
        <begin position="67"/>
        <end position="101"/>
    </location>
</feature>
<dbReference type="Proteomes" id="UP000218811">
    <property type="component" value="Unassembled WGS sequence"/>
</dbReference>
<evidence type="ECO:0000313" key="3">
    <source>
        <dbReference type="Proteomes" id="UP000218811"/>
    </source>
</evidence>